<reference evidence="1" key="1">
    <citation type="submission" date="2024-09" db="EMBL/GenBank/DDBJ databases">
        <title>Black Yeasts Isolated from many extreme environments.</title>
        <authorList>
            <person name="Coleine C."/>
            <person name="Stajich J.E."/>
            <person name="Selbmann L."/>
        </authorList>
    </citation>
    <scope>NUCLEOTIDE SEQUENCE</scope>
    <source>
        <strain evidence="1">CCFEE 5737</strain>
    </source>
</reference>
<protein>
    <submittedName>
        <fullName evidence="1">Uncharacterized protein</fullName>
    </submittedName>
</protein>
<feature type="non-terminal residue" evidence="1">
    <location>
        <position position="150"/>
    </location>
</feature>
<comment type="caution">
    <text evidence="1">The sequence shown here is derived from an EMBL/GenBank/DDBJ whole genome shotgun (WGS) entry which is preliminary data.</text>
</comment>
<dbReference type="EMBL" id="JAWDJW010002334">
    <property type="protein sequence ID" value="KAK3077959.1"/>
    <property type="molecule type" value="Genomic_DNA"/>
</dbReference>
<accession>A0ACC3DMX9</accession>
<evidence type="ECO:0000313" key="1">
    <source>
        <dbReference type="EMBL" id="KAK3077959.1"/>
    </source>
</evidence>
<dbReference type="Proteomes" id="UP001186974">
    <property type="component" value="Unassembled WGS sequence"/>
</dbReference>
<keyword evidence="2" id="KW-1185">Reference proteome</keyword>
<organism evidence="1 2">
    <name type="scientific">Coniosporium uncinatum</name>
    <dbReference type="NCBI Taxonomy" id="93489"/>
    <lineage>
        <taxon>Eukaryota</taxon>
        <taxon>Fungi</taxon>
        <taxon>Dikarya</taxon>
        <taxon>Ascomycota</taxon>
        <taxon>Pezizomycotina</taxon>
        <taxon>Dothideomycetes</taxon>
        <taxon>Dothideomycetes incertae sedis</taxon>
        <taxon>Coniosporium</taxon>
    </lineage>
</organism>
<evidence type="ECO:0000313" key="2">
    <source>
        <dbReference type="Proteomes" id="UP001186974"/>
    </source>
</evidence>
<gene>
    <name evidence="1" type="ORF">LTS18_008801</name>
</gene>
<sequence length="150" mass="17764">MFQLFAPKNGHNVPGNAPSHASLEHLLSELLHDIFIRSGNPFLDQVFSILRHQLANDRLKRRLWEVHYQDVLIFAIPTVESKAGRIVLPRRPNMKRLRELRTSTWVTVEWLVRIRPHCLVWEIQSEKEQVCQLKESWVIKARLVNDWIMD</sequence>
<name>A0ACC3DMX9_9PEZI</name>
<proteinExistence type="predicted"/>